<evidence type="ECO:0000259" key="3">
    <source>
        <dbReference type="Pfam" id="PF13976"/>
    </source>
</evidence>
<dbReference type="InterPro" id="IPR013103">
    <property type="entry name" value="RVT_2"/>
</dbReference>
<comment type="caution">
    <text evidence="5">The sequence shown here is derived from an EMBL/GenBank/DDBJ whole genome shotgun (WGS) entry which is preliminary data.</text>
</comment>
<name>A0ABQ5GHK5_9ASTR</name>
<dbReference type="InterPro" id="IPR029472">
    <property type="entry name" value="Copia-like_N"/>
</dbReference>
<organism evidence="5 6">
    <name type="scientific">Tanacetum coccineum</name>
    <dbReference type="NCBI Taxonomy" id="301880"/>
    <lineage>
        <taxon>Eukaryota</taxon>
        <taxon>Viridiplantae</taxon>
        <taxon>Streptophyta</taxon>
        <taxon>Embryophyta</taxon>
        <taxon>Tracheophyta</taxon>
        <taxon>Spermatophyta</taxon>
        <taxon>Magnoliopsida</taxon>
        <taxon>eudicotyledons</taxon>
        <taxon>Gunneridae</taxon>
        <taxon>Pentapetalae</taxon>
        <taxon>asterids</taxon>
        <taxon>campanulids</taxon>
        <taxon>Asterales</taxon>
        <taxon>Asteraceae</taxon>
        <taxon>Asteroideae</taxon>
        <taxon>Anthemideae</taxon>
        <taxon>Anthemidinae</taxon>
        <taxon>Tanacetum</taxon>
    </lineage>
</organism>
<proteinExistence type="predicted"/>
<dbReference type="Proteomes" id="UP001151760">
    <property type="component" value="Unassembled WGS sequence"/>
</dbReference>
<reference evidence="5" key="2">
    <citation type="submission" date="2022-01" db="EMBL/GenBank/DDBJ databases">
        <authorList>
            <person name="Yamashiro T."/>
            <person name="Shiraishi A."/>
            <person name="Satake H."/>
            <person name="Nakayama K."/>
        </authorList>
    </citation>
    <scope>NUCLEOTIDE SEQUENCE</scope>
</reference>
<protein>
    <submittedName>
        <fullName evidence="5">Ribonuclease H-like domain-containing protein</fullName>
    </submittedName>
</protein>
<sequence length="1080" mass="121651">MLTTTITESWWLWVEAGKNQTHPAGANQTHPFMVLAAGGEEVTKVLGYEYWTDEPWRISLKTVILAVVSVGIDVVGIEVVVWRCGSGCDGVAAMAWWCAGGGGDESGPGNLAVKYERRQKIFREEENDNSSSVIIHFKLLGTENYRIWSGAVKLALQARNKYGFVDGTCLRECYATSDVLSSQWDRCNAMVLTWIMNVVSQDVYMGLVYYENVACVWKELKETYDNIDGLDDCYQPVKSSLLTRDPLPEVKDAYNMVSIEESHRGVFESSSVTESKMNASSFIAKSFNNGNNNSNRRSYNNANNNTRGNVPNNRGPNPNLNCKNCRKIGHTIERCYELVGFPTGFKRSSNSVKQGVSVNIDVKPNEKMSSGNYSPGFTSKQMKKLLSLINETPSASIHANMACKASFFNGNVWFNINFSKYFFANSSLSVKTITWGWIIDSGANQHLTVSVVGMFNIVEISELKINVGHSNGTLATISHVGNLKLTNNVILYDELVVSGYCASFLFVNKLIRDSKMFVGIDENKCYIQVWKREKVLGTGSKIGGLYMFDMNNDCSVGKSNMLMSFHVSKLLWHNRLGHLVDQVLFVLKNDLSISKNSFVPMCEVCHRAKQTREPFPLFDHKSKSLCELVHLDLWGPYRVPSREGFKYFLTIVDDYSRLPSSVLNGKSPFELVYTRKPNHSHLSLNDDRKDTSVEDGSMQPSFDTADSTQGMYQEGWHSAIQVDDQNWSKGNVQSNNPNPTQMIDSFDDVQTPGLRGSTRQSKFPVKLNDYVLSSNVKYRIEKYVNYFKLRGDNLCFATTLNKSVEPTCLSDALSDPNWVDAMNNEIGALNRNNTWTECDLPHGRKPIGCKWIWKIKYKASGEVERYKARLLAKGFSQREGFDYDETFSPVVKMVTVGCLISIVVCNSWSLYQLDVNNAFMYGDLKEDVYMSLHEGYESSNKNKVCNLNKSLYGLKQAPRQWNAKLTTTLVEHGFEQSKFDYSLYVKKKGYVFVALLVYVDDIVITRNDEVEIKYLKGSPSLGLQFNKCSDLKLIAYADADWAKCPKTRKSVTGYCVFLGEGVVRDIQKKVQGKQVVDTSA</sequence>
<dbReference type="Pfam" id="PF14244">
    <property type="entry name" value="Retrotran_gag_3"/>
    <property type="match status" value="1"/>
</dbReference>
<feature type="domain" description="Reverse transcriptase Ty1/copia-type" evidence="2">
    <location>
        <begin position="832"/>
        <end position="1017"/>
    </location>
</feature>
<dbReference type="EMBL" id="BQNB010018473">
    <property type="protein sequence ID" value="GJT74819.1"/>
    <property type="molecule type" value="Genomic_DNA"/>
</dbReference>
<keyword evidence="6" id="KW-1185">Reference proteome</keyword>
<dbReference type="SUPFAM" id="SSF56672">
    <property type="entry name" value="DNA/RNA polymerases"/>
    <property type="match status" value="1"/>
</dbReference>
<reference evidence="5" key="1">
    <citation type="journal article" date="2022" name="Int. J. Mol. Sci.">
        <title>Draft Genome of Tanacetum Coccineum: Genomic Comparison of Closely Related Tanacetum-Family Plants.</title>
        <authorList>
            <person name="Yamashiro T."/>
            <person name="Shiraishi A."/>
            <person name="Nakayama K."/>
            <person name="Satake H."/>
        </authorList>
    </citation>
    <scope>NUCLEOTIDE SEQUENCE</scope>
</reference>
<dbReference type="Pfam" id="PF13976">
    <property type="entry name" value="gag_pre-integrs"/>
    <property type="match status" value="1"/>
</dbReference>
<dbReference type="Pfam" id="PF07727">
    <property type="entry name" value="RVT_2"/>
    <property type="match status" value="1"/>
</dbReference>
<evidence type="ECO:0000259" key="2">
    <source>
        <dbReference type="Pfam" id="PF07727"/>
    </source>
</evidence>
<feature type="domain" description="Retrotransposon Copia-like N-terminal" evidence="4">
    <location>
        <begin position="127"/>
        <end position="169"/>
    </location>
</feature>
<dbReference type="InterPro" id="IPR025724">
    <property type="entry name" value="GAG-pre-integrase_dom"/>
</dbReference>
<evidence type="ECO:0000313" key="6">
    <source>
        <dbReference type="Proteomes" id="UP001151760"/>
    </source>
</evidence>
<gene>
    <name evidence="5" type="ORF">Tco_1041544</name>
</gene>
<accession>A0ABQ5GHK5</accession>
<dbReference type="InterPro" id="IPR043502">
    <property type="entry name" value="DNA/RNA_pol_sf"/>
</dbReference>
<evidence type="ECO:0000256" key="1">
    <source>
        <dbReference type="SAM" id="MobiDB-lite"/>
    </source>
</evidence>
<feature type="region of interest" description="Disordered" evidence="1">
    <location>
        <begin position="287"/>
        <end position="316"/>
    </location>
</feature>
<feature type="compositionally biased region" description="Polar residues" evidence="1">
    <location>
        <begin position="698"/>
        <end position="707"/>
    </location>
</feature>
<dbReference type="PANTHER" id="PTHR34222">
    <property type="entry name" value="GAG_PRE-INTEGRS DOMAIN-CONTAINING PROTEIN"/>
    <property type="match status" value="1"/>
</dbReference>
<feature type="domain" description="GAG-pre-integrase" evidence="3">
    <location>
        <begin position="544"/>
        <end position="610"/>
    </location>
</feature>
<feature type="region of interest" description="Disordered" evidence="1">
    <location>
        <begin position="680"/>
        <end position="707"/>
    </location>
</feature>
<evidence type="ECO:0000313" key="5">
    <source>
        <dbReference type="EMBL" id="GJT74819.1"/>
    </source>
</evidence>
<dbReference type="PANTHER" id="PTHR34222:SF99">
    <property type="entry name" value="PROTEIN, PUTATIVE-RELATED"/>
    <property type="match status" value="1"/>
</dbReference>
<evidence type="ECO:0000259" key="4">
    <source>
        <dbReference type="Pfam" id="PF14244"/>
    </source>
</evidence>